<dbReference type="InterPro" id="IPR003770">
    <property type="entry name" value="MLTG-like"/>
</dbReference>
<keyword evidence="6 7" id="KW-0961">Cell wall biogenesis/degradation</keyword>
<dbReference type="Pfam" id="PF02618">
    <property type="entry name" value="YceG"/>
    <property type="match status" value="1"/>
</dbReference>
<dbReference type="OrthoDB" id="9814591at2"/>
<comment type="similarity">
    <text evidence="7">Belongs to the transglycosylase MltG family.</text>
</comment>
<dbReference type="EMBL" id="FOIA01000004">
    <property type="protein sequence ID" value="SES80970.1"/>
    <property type="molecule type" value="Genomic_DNA"/>
</dbReference>
<evidence type="ECO:0000256" key="3">
    <source>
        <dbReference type="ARBA" id="ARBA00022989"/>
    </source>
</evidence>
<comment type="subcellular location">
    <subcellularLocation>
        <location evidence="7">Cell inner membrane</location>
        <topology evidence="7">Single-pass membrane protein</topology>
    </subcellularLocation>
</comment>
<dbReference type="NCBIfam" id="TIGR00247">
    <property type="entry name" value="endolytic transglycosylase MltG"/>
    <property type="match status" value="1"/>
</dbReference>
<proteinExistence type="inferred from homology"/>
<dbReference type="RefSeq" id="WP_090656338.1">
    <property type="nucleotide sequence ID" value="NZ_FOIA01000004.1"/>
</dbReference>
<evidence type="ECO:0000256" key="2">
    <source>
        <dbReference type="ARBA" id="ARBA00022692"/>
    </source>
</evidence>
<dbReference type="GO" id="GO:0071555">
    <property type="term" value="P:cell wall organization"/>
    <property type="evidence" value="ECO:0007669"/>
    <property type="project" value="UniProtKB-KW"/>
</dbReference>
<dbReference type="HAMAP" id="MF_02065">
    <property type="entry name" value="MltG"/>
    <property type="match status" value="1"/>
</dbReference>
<dbReference type="GO" id="GO:0009252">
    <property type="term" value="P:peptidoglycan biosynthetic process"/>
    <property type="evidence" value="ECO:0007669"/>
    <property type="project" value="UniProtKB-UniRule"/>
</dbReference>
<comment type="function">
    <text evidence="7">Functions as a peptidoglycan terminase that cleaves nascent peptidoglycan strands endolytically to terminate their elongation.</text>
</comment>
<keyword evidence="7" id="KW-0997">Cell inner membrane</keyword>
<dbReference type="GO" id="GO:0008932">
    <property type="term" value="F:lytic endotransglycosylase activity"/>
    <property type="evidence" value="ECO:0007669"/>
    <property type="project" value="UniProtKB-UniRule"/>
</dbReference>
<evidence type="ECO:0000256" key="1">
    <source>
        <dbReference type="ARBA" id="ARBA00022475"/>
    </source>
</evidence>
<feature type="site" description="Important for catalytic activity" evidence="7">
    <location>
        <position position="217"/>
    </location>
</feature>
<dbReference type="AlphaFoldDB" id="A0A1H9ZH12"/>
<gene>
    <name evidence="7" type="primary">mltG</name>
    <name evidence="8" type="ORF">SAMN05216326_10461</name>
</gene>
<keyword evidence="1 7" id="KW-1003">Cell membrane</keyword>
<organism evidence="8 9">
    <name type="scientific">Nitrosomonas marina</name>
    <dbReference type="NCBI Taxonomy" id="917"/>
    <lineage>
        <taxon>Bacteria</taxon>
        <taxon>Pseudomonadati</taxon>
        <taxon>Pseudomonadota</taxon>
        <taxon>Betaproteobacteria</taxon>
        <taxon>Nitrosomonadales</taxon>
        <taxon>Nitrosomonadaceae</taxon>
        <taxon>Nitrosomonas</taxon>
    </lineage>
</organism>
<name>A0A1H9ZH12_9PROT</name>
<keyword evidence="9" id="KW-1185">Reference proteome</keyword>
<evidence type="ECO:0000256" key="7">
    <source>
        <dbReference type="HAMAP-Rule" id="MF_02065"/>
    </source>
</evidence>
<keyword evidence="3 7" id="KW-1133">Transmembrane helix</keyword>
<accession>A0A1H9ZH12</accession>
<evidence type="ECO:0000313" key="8">
    <source>
        <dbReference type="EMBL" id="SES80970.1"/>
    </source>
</evidence>
<keyword evidence="4 7" id="KW-0472">Membrane</keyword>
<evidence type="ECO:0000256" key="6">
    <source>
        <dbReference type="ARBA" id="ARBA00023316"/>
    </source>
</evidence>
<dbReference type="GO" id="GO:0005886">
    <property type="term" value="C:plasma membrane"/>
    <property type="evidence" value="ECO:0007669"/>
    <property type="project" value="UniProtKB-SubCell"/>
</dbReference>
<dbReference type="Gene3D" id="3.30.1490.480">
    <property type="entry name" value="Endolytic murein transglycosylase"/>
    <property type="match status" value="1"/>
</dbReference>
<evidence type="ECO:0000256" key="5">
    <source>
        <dbReference type="ARBA" id="ARBA00023239"/>
    </source>
</evidence>
<protein>
    <recommendedName>
        <fullName evidence="7">Endolytic murein transglycosylase</fullName>
        <ecNumber evidence="7">4.2.2.29</ecNumber>
    </recommendedName>
    <alternativeName>
        <fullName evidence="7">Peptidoglycan lytic transglycosylase</fullName>
    </alternativeName>
    <alternativeName>
        <fullName evidence="7">Peptidoglycan polymerization terminase</fullName>
    </alternativeName>
</protein>
<dbReference type="Proteomes" id="UP000199345">
    <property type="component" value="Unassembled WGS sequence"/>
</dbReference>
<dbReference type="PANTHER" id="PTHR30518">
    <property type="entry name" value="ENDOLYTIC MUREIN TRANSGLYCOSYLASE"/>
    <property type="match status" value="1"/>
</dbReference>
<keyword evidence="5 7" id="KW-0456">Lyase</keyword>
<evidence type="ECO:0000313" key="9">
    <source>
        <dbReference type="Proteomes" id="UP000199345"/>
    </source>
</evidence>
<dbReference type="EC" id="4.2.2.29" evidence="7"/>
<feature type="transmembrane region" description="Helical" evidence="7">
    <location>
        <begin position="7"/>
        <end position="27"/>
    </location>
</feature>
<dbReference type="CDD" id="cd08010">
    <property type="entry name" value="MltG_like"/>
    <property type="match status" value="1"/>
</dbReference>
<evidence type="ECO:0000256" key="4">
    <source>
        <dbReference type="ARBA" id="ARBA00023136"/>
    </source>
</evidence>
<dbReference type="Gene3D" id="3.30.160.60">
    <property type="entry name" value="Classic Zinc Finger"/>
    <property type="match status" value="1"/>
</dbReference>
<comment type="catalytic activity">
    <reaction evidence="7">
        <text>a peptidoglycan chain = a peptidoglycan chain with N-acetyl-1,6-anhydromuramyl-[peptide] at the reducing end + a peptidoglycan chain with N-acetylglucosamine at the non-reducing end.</text>
        <dbReference type="EC" id="4.2.2.29"/>
    </reaction>
</comment>
<dbReference type="PANTHER" id="PTHR30518:SF2">
    <property type="entry name" value="ENDOLYTIC MUREIN TRANSGLYCOSYLASE"/>
    <property type="match status" value="1"/>
</dbReference>
<keyword evidence="2 7" id="KW-0812">Transmembrane</keyword>
<sequence>MLSLKRLFIFLFGFVFIAILTLGWLYYHYHRNLPLPVVPYEFSIEPGSNLKQISSQLVHEGILPNSWSFVLLSRLLGKESAIKAGDYRLTQEISQIALLAYLIKGDIRQNEVRFIEGWTFSQFMEALYAHPNIQNTTIGLNEEEILRLIGASENAAEGLFFPDTYYVIKNSKDVEVLQRAYRAMQKHLQEAWSMRKDSLPLESPYEALILASIVEKETGLDSDRAEIAGVFINRLRIGMRLQTDPTVIYGLGNQFDGNLRKIDLQTDHDYNTYTRSGLPPTPIAMPGLASIYAAVNPAATDSLYFVAKGNGESIFSTNLADHNRAVAKYQRQQKK</sequence>
<reference evidence="9" key="1">
    <citation type="submission" date="2016-10" db="EMBL/GenBank/DDBJ databases">
        <authorList>
            <person name="Varghese N."/>
            <person name="Submissions S."/>
        </authorList>
    </citation>
    <scope>NUCLEOTIDE SEQUENCE [LARGE SCALE GENOMIC DNA]</scope>
    <source>
        <strain evidence="9">Nm71</strain>
    </source>
</reference>